<dbReference type="Gene3D" id="2.60.120.290">
    <property type="entry name" value="Spermadhesin, CUB domain"/>
    <property type="match status" value="15"/>
</dbReference>
<dbReference type="CDD" id="cd00041">
    <property type="entry name" value="CUB"/>
    <property type="match status" value="15"/>
</dbReference>
<feature type="domain" description="CUB" evidence="7">
    <location>
        <begin position="287"/>
        <end position="400"/>
    </location>
</feature>
<evidence type="ECO:0000256" key="5">
    <source>
        <dbReference type="PROSITE-ProRule" id="PRU00059"/>
    </source>
</evidence>
<dbReference type="FunFam" id="2.60.120.290:FF:000003">
    <property type="entry name" value="Neuropilin"/>
    <property type="match status" value="2"/>
</dbReference>
<evidence type="ECO:0000256" key="4">
    <source>
        <dbReference type="ARBA" id="ARBA00023180"/>
    </source>
</evidence>
<feature type="domain" description="CUB" evidence="7">
    <location>
        <begin position="521"/>
        <end position="638"/>
    </location>
</feature>
<dbReference type="FunFam" id="2.60.120.290:FF:000005">
    <property type="entry name" value="Procollagen C-endopeptidase enhancer 1"/>
    <property type="match status" value="4"/>
</dbReference>
<feature type="domain" description="CUB" evidence="7">
    <location>
        <begin position="401"/>
        <end position="517"/>
    </location>
</feature>
<dbReference type="FunFam" id="2.60.120.290:FF:000018">
    <property type="entry name" value="cubilin"/>
    <property type="match status" value="1"/>
</dbReference>
<gene>
    <name evidence="8" type="ORF">GSTENG00006201001</name>
</gene>
<evidence type="ECO:0000259" key="7">
    <source>
        <dbReference type="PROSITE" id="PS01180"/>
    </source>
</evidence>
<feature type="domain" description="CUB" evidence="7">
    <location>
        <begin position="1007"/>
        <end position="1119"/>
    </location>
</feature>
<name>Q4T6P6_TETNG</name>
<feature type="domain" description="CUB" evidence="7">
    <location>
        <begin position="889"/>
        <end position="1005"/>
    </location>
</feature>
<proteinExistence type="predicted"/>
<feature type="region of interest" description="Disordered" evidence="6">
    <location>
        <begin position="1818"/>
        <end position="1854"/>
    </location>
</feature>
<dbReference type="FunFam" id="2.60.120.290:FF:000047">
    <property type="entry name" value="Cubilin"/>
    <property type="match status" value="1"/>
</dbReference>
<evidence type="ECO:0000256" key="1">
    <source>
        <dbReference type="ARBA" id="ARBA00022729"/>
    </source>
</evidence>
<feature type="domain" description="CUB" evidence="7">
    <location>
        <begin position="1358"/>
        <end position="1471"/>
    </location>
</feature>
<dbReference type="InterPro" id="IPR035914">
    <property type="entry name" value="Sperma_CUB_dom_sf"/>
</dbReference>
<feature type="disulfide bond" evidence="5">
    <location>
        <begin position="640"/>
        <end position="667"/>
    </location>
</feature>
<evidence type="ECO:0000256" key="6">
    <source>
        <dbReference type="SAM" id="MobiDB-lite"/>
    </source>
</evidence>
<dbReference type="Pfam" id="PF00431">
    <property type="entry name" value="CUB"/>
    <property type="match status" value="15"/>
</dbReference>
<organism evidence="8">
    <name type="scientific">Tetraodon nigroviridis</name>
    <name type="common">Spotted green pufferfish</name>
    <name type="synonym">Chelonodon nigroviridis</name>
    <dbReference type="NCBI Taxonomy" id="99883"/>
    <lineage>
        <taxon>Eukaryota</taxon>
        <taxon>Metazoa</taxon>
        <taxon>Chordata</taxon>
        <taxon>Craniata</taxon>
        <taxon>Vertebrata</taxon>
        <taxon>Euteleostomi</taxon>
        <taxon>Actinopterygii</taxon>
        <taxon>Neopterygii</taxon>
        <taxon>Teleostei</taxon>
        <taxon>Neoteleostei</taxon>
        <taxon>Acanthomorphata</taxon>
        <taxon>Eupercaria</taxon>
        <taxon>Tetraodontiformes</taxon>
        <taxon>Tetradontoidea</taxon>
        <taxon>Tetraodontidae</taxon>
        <taxon>Tetraodon</taxon>
    </lineage>
</organism>
<feature type="non-terminal residue" evidence="8">
    <location>
        <position position="1"/>
    </location>
</feature>
<dbReference type="EMBL" id="CAAE01008681">
    <property type="protein sequence ID" value="CAF91436.1"/>
    <property type="molecule type" value="Genomic_DNA"/>
</dbReference>
<evidence type="ECO:0000313" key="8">
    <source>
        <dbReference type="EMBL" id="CAF91436.1"/>
    </source>
</evidence>
<feature type="domain" description="CUB" evidence="7">
    <location>
        <begin position="1632"/>
        <end position="1747"/>
    </location>
</feature>
<keyword evidence="3 5" id="KW-1015">Disulfide bond</keyword>
<protein>
    <submittedName>
        <fullName evidence="8">(spotted green pufferfish) hypothetical protein</fullName>
    </submittedName>
</protein>
<dbReference type="FunFam" id="2.60.120.290:FF:000013">
    <property type="entry name" value="Membrane frizzled-related protein"/>
    <property type="match status" value="5"/>
</dbReference>
<dbReference type="KEGG" id="tng:GSTEN00006201G001"/>
<feature type="disulfide bond" evidence="5">
    <location>
        <begin position="1358"/>
        <end position="1385"/>
    </location>
</feature>
<feature type="domain" description="CUB" evidence="7">
    <location>
        <begin position="1238"/>
        <end position="1356"/>
    </location>
</feature>
<evidence type="ECO:0000256" key="2">
    <source>
        <dbReference type="ARBA" id="ARBA00022737"/>
    </source>
</evidence>
<dbReference type="PANTHER" id="PTHR24251">
    <property type="entry name" value="OVOCHYMASE-RELATED"/>
    <property type="match status" value="1"/>
</dbReference>
<feature type="domain" description="CUB" evidence="7">
    <location>
        <begin position="1478"/>
        <end position="1592"/>
    </location>
</feature>
<sequence length="1867" mass="201379">GRYCGNQLPHPVTSFSNSLFVSFVSDTSISSRGFRATYSASTSSETNVLACSESSSDGQSVCCSFFRLWWRSGDGERSFQQPQLSRPLSSQCGVCLDHQELTRQPSPALIHSAELDFRATFSHCECLQDVCTGSAGGSSPLQLIRLITQRLMRRGWIGHVFGNDLTGDLGQIASPLYPRTYPNSANYRWTITVDGDAYIQIRFLDMDIEDAYDCYYDHLKIFDGPSVYYYPLGTFCGTSRPGPLRSSASSITLQFQSDTVVGGQGFLLEWTAVQDSGPPPTLEPGACGGIVTAGDAPGFLFSPGWPENYPPNLECSWLIRSDDSTVELNLLSLDIEDFPMCYLDSLVIRDGPSSVSPVLATVCGRDPPGSLHSTGDSMFLHFSSDSIISGRGFNASYSKGCGGLLHVDRGSVSSPNYPQNYSPRLNCSWHVMVTPGFRVSASFQSPFQIQGYGTQCSSGDYLEVRNGPDASSPLLGTRLCGSSPPSLLQATDNHLFIHFISDSSNEGSGFRLTFEAHSQACGGFIELSANDPPGFITSPNYPQNYPQNIDCIWVVTVPNGESVRLDFEDEFYIEPSSSCIHDYLELHDGPTINAAVISRLCGTTQPSTQRSTGASMLLRFRTDTSVTHRGFKAKYSIATCGGTYIGERGEIHSPGFPGSNYPDGSSCEWYLVGPTGHYLSLHFGNFSLQSTPACSADYVEIRESNASGALLGKHCGSALPPSVNTSDSFAFVKFVSDSSGNAAGFSLSFEASVEVCGGELNAPSGTISSPNYPNLYPHSRVCRWELRVQRGRRLTLTIHDLRLEGSGTSCVFDYVDVLNGLADDAPQLQRFCGTVAEGTQVRSSGNTMAIVFHTDASISNGGFMASYSSEEPAGKNGPAPQDFSFSYKCGGVLNSLAGGNFTSPGYLVSNYSNNLNCEWLLENPRHLNSSIVVLLEDLHVQDDQTCGKDYLQFRLGGSDGELLARFCGQTTPTVPIVVFTPELWVHFQTDASQEDLGFKAKYLFSECGGLQTGEGGLLSSPNYPEAYPSPSRCAWLLEAPAGHTITLTFSYFNLEPHSTCTWDSVTIFNGGSPGSPVIGQYCGTSSPGSIQSGSNKLAVVFLADHSVSSGGFLASWSADSSGCGGTIHADVGSIKSPNYPQNFPANVECSWQIIAHEGNHLEMSFNDEFQIPDSSGVCLNSYVKTWSGRGQHAGALLSAGCGSVAPSPFVAPHNIITSRFQSSDSPGKGFSATFSTKCGANFTASSGRVVSPNFPANYPDGSDCDYIMDAGEQTVIVLTFQVFKVEGKCWACLLAHSSCVYDGVKIYSLASGDTALATLCGSSVPGPVLTFGPMLLHFYSDSVITDGGFMADYRAIPCGGFFNSSAGTVSSPTLSIADYHHNINCTYHISVPTDRVVDLRFNTFHLEASSSCRYDYVAVYDGRDTLAPLLGKFCGDVLPPNLLSSTNHMFLVFRTDASVSGDGWRATYSQTLGPAQGCGGYLSMPMGMIASPDPNLDGLYEPRMDCLWVIEMPVNRAINLTFTSFELEASSTCRYDYVKVYDGDNTHFPLVGTFCGTTIPSYFVSSGNLLTVHFVTDGSVQRRGFNATYMSVPCKRSSSFQHTAFLSRFLAALVVPPDNIKEPGPQESQVLCGGTLNATSSTQAIGSPSFPNAYPDYTSCRWVLDAPPQETIRLSVQTFALQPSQSCSSNYLEMKDWPVGDYGQSHRFCASDGHPVDFYSYGRTVLVHFKSDAYMTGNGLNLTFQVAGCSRNFEQEFGYLKSPGWPEVYPHDLDCIILLKAPQNSSISLFFNSFDVESHPSCQFDYLEVVAALSTGTTVPSQAPTIQGRTPTAPTASGASQPPEGDCQPSPLPRFTSMTLEVARTTT</sequence>
<comment type="caution">
    <text evidence="8">The sequence shown here is derived from an EMBL/GenBank/DDBJ whole genome shotgun (WGS) entry which is preliminary data.</text>
</comment>
<dbReference type="PROSITE" id="PS01180">
    <property type="entry name" value="CUB"/>
    <property type="match status" value="15"/>
</dbReference>
<feature type="domain" description="CUB" evidence="7">
    <location>
        <begin position="161"/>
        <end position="273"/>
    </location>
</feature>
<dbReference type="SUPFAM" id="SSF49854">
    <property type="entry name" value="Spermadhesin, CUB domain"/>
    <property type="match status" value="15"/>
</dbReference>
<feature type="domain" description="CUB" evidence="7">
    <location>
        <begin position="1123"/>
        <end position="1237"/>
    </location>
</feature>
<dbReference type="OrthoDB" id="6022136at2759"/>
<feature type="compositionally biased region" description="Polar residues" evidence="6">
    <location>
        <begin position="1818"/>
        <end position="1840"/>
    </location>
</feature>
<dbReference type="InterPro" id="IPR000859">
    <property type="entry name" value="CUB_dom"/>
</dbReference>
<comment type="caution">
    <text evidence="5">Lacks conserved residue(s) required for the propagation of feature annotation.</text>
</comment>
<feature type="domain" description="CUB" evidence="7">
    <location>
        <begin position="640"/>
        <end position="752"/>
    </location>
</feature>
<feature type="domain" description="CUB" evidence="7">
    <location>
        <begin position="1749"/>
        <end position="1809"/>
    </location>
</feature>
<keyword evidence="2" id="KW-0677">Repeat</keyword>
<dbReference type="SMART" id="SM00042">
    <property type="entry name" value="CUB"/>
    <property type="match status" value="14"/>
</dbReference>
<evidence type="ECO:0000256" key="3">
    <source>
        <dbReference type="ARBA" id="ARBA00023157"/>
    </source>
</evidence>
<reference evidence="8" key="1">
    <citation type="journal article" date="2004" name="Nature">
        <title>Genome duplication in the teleost fish Tetraodon nigroviridis reveals the early vertebrate proto-karyotype.</title>
        <authorList>
            <person name="Jaillon O."/>
            <person name="Aury J.-M."/>
            <person name="Brunet F."/>
            <person name="Petit J.-L."/>
            <person name="Stange-Thomann N."/>
            <person name="Mauceli E."/>
            <person name="Bouneau L."/>
            <person name="Fischer C."/>
            <person name="Ozouf-Costaz C."/>
            <person name="Bernot A."/>
            <person name="Nicaud S."/>
            <person name="Jaffe D."/>
            <person name="Fisher S."/>
            <person name="Lutfalla G."/>
            <person name="Dossat C."/>
            <person name="Segurens B."/>
            <person name="Dasilva C."/>
            <person name="Salanoubat M."/>
            <person name="Levy M."/>
            <person name="Boudet N."/>
            <person name="Castellano S."/>
            <person name="Anthouard V."/>
            <person name="Jubin C."/>
            <person name="Castelli V."/>
            <person name="Katinka M."/>
            <person name="Vacherie B."/>
            <person name="Biemont C."/>
            <person name="Skalli Z."/>
            <person name="Cattolico L."/>
            <person name="Poulain J."/>
            <person name="De Berardinis V."/>
            <person name="Cruaud C."/>
            <person name="Duprat S."/>
            <person name="Brottier P."/>
            <person name="Coutanceau J.-P."/>
            <person name="Gouzy J."/>
            <person name="Parra G."/>
            <person name="Lardier G."/>
            <person name="Chapple C."/>
            <person name="McKernan K.J."/>
            <person name="McEwan P."/>
            <person name="Bosak S."/>
            <person name="Kellis M."/>
            <person name="Volff J.-N."/>
            <person name="Guigo R."/>
            <person name="Zody M.C."/>
            <person name="Mesirov J."/>
            <person name="Lindblad-Toh K."/>
            <person name="Birren B."/>
            <person name="Nusbaum C."/>
            <person name="Kahn D."/>
            <person name="Robinson-Rechavi M."/>
            <person name="Laudet V."/>
            <person name="Schachter V."/>
            <person name="Quetier F."/>
            <person name="Saurin W."/>
            <person name="Scarpelli C."/>
            <person name="Wincker P."/>
            <person name="Lander E.S."/>
            <person name="Weissenbach J."/>
            <person name="Roest Crollius H."/>
        </authorList>
    </citation>
    <scope>NUCLEOTIDE SEQUENCE [LARGE SCALE GENOMIC DNA]</scope>
</reference>
<keyword evidence="4" id="KW-0325">Glycoprotein</keyword>
<accession>Q4T6P6</accession>
<keyword evidence="1" id="KW-0732">Signal</keyword>
<feature type="domain" description="CUB" evidence="7">
    <location>
        <begin position="756"/>
        <end position="870"/>
    </location>
</feature>
<feature type="domain" description="CUB" evidence="7">
    <location>
        <begin position="1"/>
        <end position="41"/>
    </location>
</feature>
<reference evidence="8" key="2">
    <citation type="submission" date="2004-02" db="EMBL/GenBank/DDBJ databases">
        <authorList>
            <consortium name="Genoscope"/>
            <consortium name="Whitehead Institute Centre for Genome Research"/>
        </authorList>
    </citation>
    <scope>NUCLEOTIDE SEQUENCE</scope>
</reference>